<gene>
    <name evidence="1" type="ORF">MRB53_005152</name>
</gene>
<proteinExistence type="predicted"/>
<dbReference type="EMBL" id="CM056810">
    <property type="protein sequence ID" value="KAJ8643404.1"/>
    <property type="molecule type" value="Genomic_DNA"/>
</dbReference>
<protein>
    <submittedName>
        <fullName evidence="1">Uncharacterized protein</fullName>
    </submittedName>
</protein>
<keyword evidence="2" id="KW-1185">Reference proteome</keyword>
<accession>A0ACC2MCK2</accession>
<reference evidence="1 2" key="1">
    <citation type="journal article" date="2022" name="Hortic Res">
        <title>A haplotype resolved chromosomal level avocado genome allows analysis of novel avocado genes.</title>
        <authorList>
            <person name="Nath O."/>
            <person name="Fletcher S.J."/>
            <person name="Hayward A."/>
            <person name="Shaw L.M."/>
            <person name="Masouleh A.K."/>
            <person name="Furtado A."/>
            <person name="Henry R.J."/>
            <person name="Mitter N."/>
        </authorList>
    </citation>
    <scope>NUCLEOTIDE SEQUENCE [LARGE SCALE GENOMIC DNA]</scope>
    <source>
        <strain evidence="2">cv. Hass</strain>
    </source>
</reference>
<comment type="caution">
    <text evidence="1">The sequence shown here is derived from an EMBL/GenBank/DDBJ whole genome shotgun (WGS) entry which is preliminary data.</text>
</comment>
<evidence type="ECO:0000313" key="1">
    <source>
        <dbReference type="EMBL" id="KAJ8643404.1"/>
    </source>
</evidence>
<name>A0ACC2MCK2_PERAE</name>
<sequence length="262" mass="28902">MERFGMQSSKPVNTPLAAHFKLSAALSPQTTKEVEHMSRVPYASAVGSIMYAMVCTRPDISHAVSVVSRYMDNPGKAHWQAVKWILRYLRGTTDVGIIYDRSNNTSGSVIGYVDSDFAGDLDRRRSLTGYVFTFASGAISWKAALQSKAVLSTTEAEYMAATEAVKEAIWLTGLVEDLGLEQKLVTVFCDSQSAIDLTHNPKYHEKTKHIDVRAHFIRDVITEGAIAIIKIATAENPADMMTKTIPTVKFKHCLDLINVIST</sequence>
<organism evidence="1 2">
    <name type="scientific">Persea americana</name>
    <name type="common">Avocado</name>
    <dbReference type="NCBI Taxonomy" id="3435"/>
    <lineage>
        <taxon>Eukaryota</taxon>
        <taxon>Viridiplantae</taxon>
        <taxon>Streptophyta</taxon>
        <taxon>Embryophyta</taxon>
        <taxon>Tracheophyta</taxon>
        <taxon>Spermatophyta</taxon>
        <taxon>Magnoliopsida</taxon>
        <taxon>Magnoliidae</taxon>
        <taxon>Laurales</taxon>
        <taxon>Lauraceae</taxon>
        <taxon>Persea</taxon>
    </lineage>
</organism>
<evidence type="ECO:0000313" key="2">
    <source>
        <dbReference type="Proteomes" id="UP001234297"/>
    </source>
</evidence>
<dbReference type="Proteomes" id="UP001234297">
    <property type="component" value="Chromosome 2"/>
</dbReference>